<keyword evidence="1" id="KW-0472">Membrane</keyword>
<reference evidence="2 3" key="1">
    <citation type="submission" date="2014-04" db="EMBL/GenBank/DDBJ databases">
        <title>Genome assembly of Hyalangium minutum DSM 14724.</title>
        <authorList>
            <person name="Sharma G."/>
            <person name="Subramanian S."/>
        </authorList>
    </citation>
    <scope>NUCLEOTIDE SEQUENCE [LARGE SCALE GENOMIC DNA]</scope>
    <source>
        <strain evidence="2 3">DSM 14724</strain>
    </source>
</reference>
<feature type="transmembrane region" description="Helical" evidence="1">
    <location>
        <begin position="58"/>
        <end position="80"/>
    </location>
</feature>
<comment type="caution">
    <text evidence="2">The sequence shown here is derived from an EMBL/GenBank/DDBJ whole genome shotgun (WGS) entry which is preliminary data.</text>
</comment>
<keyword evidence="1" id="KW-0812">Transmembrane</keyword>
<dbReference type="Proteomes" id="UP000028725">
    <property type="component" value="Unassembled WGS sequence"/>
</dbReference>
<gene>
    <name evidence="2" type="ORF">DB31_7247</name>
</gene>
<organism evidence="2 3">
    <name type="scientific">Hyalangium minutum</name>
    <dbReference type="NCBI Taxonomy" id="394096"/>
    <lineage>
        <taxon>Bacteria</taxon>
        <taxon>Pseudomonadati</taxon>
        <taxon>Myxococcota</taxon>
        <taxon>Myxococcia</taxon>
        <taxon>Myxococcales</taxon>
        <taxon>Cystobacterineae</taxon>
        <taxon>Archangiaceae</taxon>
        <taxon>Hyalangium</taxon>
    </lineage>
</organism>
<sequence>MDKLKTVLLFTLVGGLIGNVVATFTNRSYQVWNNTTPLATETKCNLPQVVHDVTTELIHAQALGAGIGALVFLVLGIVFVQARAKKQRATPPAPPAAPTPTAG</sequence>
<evidence type="ECO:0000256" key="1">
    <source>
        <dbReference type="SAM" id="Phobius"/>
    </source>
</evidence>
<keyword evidence="1" id="KW-1133">Transmembrane helix</keyword>
<dbReference type="STRING" id="394096.DB31_7247"/>
<proteinExistence type="predicted"/>
<protein>
    <submittedName>
        <fullName evidence="2">Uncharacterized protein</fullName>
    </submittedName>
</protein>
<evidence type="ECO:0000313" key="3">
    <source>
        <dbReference type="Proteomes" id="UP000028725"/>
    </source>
</evidence>
<keyword evidence="3" id="KW-1185">Reference proteome</keyword>
<dbReference type="OrthoDB" id="5519385at2"/>
<accession>A0A085WJZ7</accession>
<evidence type="ECO:0000313" key="2">
    <source>
        <dbReference type="EMBL" id="KFE68010.1"/>
    </source>
</evidence>
<dbReference type="RefSeq" id="WP_044188417.1">
    <property type="nucleotide sequence ID" value="NZ_JMCB01000006.1"/>
</dbReference>
<dbReference type="EMBL" id="JMCB01000006">
    <property type="protein sequence ID" value="KFE68010.1"/>
    <property type="molecule type" value="Genomic_DNA"/>
</dbReference>
<name>A0A085WJZ7_9BACT</name>
<dbReference type="AlphaFoldDB" id="A0A085WJZ7"/>